<name>A0A835DGL1_TETSI</name>
<dbReference type="PANTHER" id="PTHR31301">
    <property type="entry name" value="LOB DOMAIN-CONTAINING PROTEIN 4-RELATED"/>
    <property type="match status" value="1"/>
</dbReference>
<evidence type="ECO:0000313" key="3">
    <source>
        <dbReference type="EMBL" id="KAF8399394.1"/>
    </source>
</evidence>
<organism evidence="3 4">
    <name type="scientific">Tetracentron sinense</name>
    <name type="common">Spur-leaf</name>
    <dbReference type="NCBI Taxonomy" id="13715"/>
    <lineage>
        <taxon>Eukaryota</taxon>
        <taxon>Viridiplantae</taxon>
        <taxon>Streptophyta</taxon>
        <taxon>Embryophyta</taxon>
        <taxon>Tracheophyta</taxon>
        <taxon>Spermatophyta</taxon>
        <taxon>Magnoliopsida</taxon>
        <taxon>Trochodendrales</taxon>
        <taxon>Trochodendraceae</taxon>
        <taxon>Tetracentron</taxon>
    </lineage>
</organism>
<dbReference type="AlphaFoldDB" id="A0A835DGL1"/>
<keyword evidence="4" id="KW-1185">Reference proteome</keyword>
<dbReference type="OrthoDB" id="1893065at2759"/>
<protein>
    <recommendedName>
        <fullName evidence="2">LOB domain-containing protein</fullName>
    </recommendedName>
</protein>
<dbReference type="Pfam" id="PF03195">
    <property type="entry name" value="LOB"/>
    <property type="match status" value="1"/>
</dbReference>
<dbReference type="PANTHER" id="PTHR31301:SF21">
    <property type="entry name" value="LOB DOMAIN-CONTAINING PROTEIN 27-RELATED"/>
    <property type="match status" value="1"/>
</dbReference>
<dbReference type="Proteomes" id="UP000655225">
    <property type="component" value="Unassembled WGS sequence"/>
</dbReference>
<evidence type="ECO:0000256" key="1">
    <source>
        <dbReference type="ARBA" id="ARBA00005474"/>
    </source>
</evidence>
<dbReference type="PROSITE" id="PS50891">
    <property type="entry name" value="LOB"/>
    <property type="match status" value="1"/>
</dbReference>
<accession>A0A835DGL1</accession>
<reference evidence="3 4" key="1">
    <citation type="submission" date="2020-04" db="EMBL/GenBank/DDBJ databases">
        <title>Plant Genome Project.</title>
        <authorList>
            <person name="Zhang R.-G."/>
        </authorList>
    </citation>
    <scope>NUCLEOTIDE SEQUENCE [LARGE SCALE GENOMIC DNA]</scope>
    <source>
        <strain evidence="3">YNK0</strain>
        <tissue evidence="3">Leaf</tissue>
    </source>
</reference>
<feature type="domain" description="LOB" evidence="2">
    <location>
        <begin position="3"/>
        <end position="104"/>
    </location>
</feature>
<comment type="caution">
    <text evidence="3">The sequence shown here is derived from an EMBL/GenBank/DDBJ whole genome shotgun (WGS) entry which is preliminary data.</text>
</comment>
<comment type="similarity">
    <text evidence="1">Belongs to the LOB domain-containing protein family.</text>
</comment>
<evidence type="ECO:0000259" key="2">
    <source>
        <dbReference type="PROSITE" id="PS50891"/>
    </source>
</evidence>
<proteinExistence type="inferred from homology"/>
<dbReference type="InterPro" id="IPR004883">
    <property type="entry name" value="LOB"/>
</dbReference>
<gene>
    <name evidence="3" type="ORF">HHK36_015258</name>
</gene>
<dbReference type="EMBL" id="JABCRI010000010">
    <property type="protein sequence ID" value="KAF8399394.1"/>
    <property type="molecule type" value="Genomic_DNA"/>
</dbReference>
<sequence length="130" mass="14863">MGKACAACKYQRRKCSGECPLAPYFPADQPNMFENVHRLFGVSNALRVLTKLNQKEKEAAMRSVVDEANTCKKYPVHGCCGVMCQLHVQIQQTEEELYDVHALLAFSRNRLSRQECHCMLQSHQYLIDPD</sequence>
<evidence type="ECO:0000313" key="4">
    <source>
        <dbReference type="Proteomes" id="UP000655225"/>
    </source>
</evidence>
<dbReference type="OMA" id="ANQPKKF"/>